<accession>A0ABV8HL58</accession>
<reference evidence="3" key="1">
    <citation type="journal article" date="2019" name="Int. J. Syst. Evol. Microbiol.">
        <title>The Global Catalogue of Microorganisms (GCM) 10K type strain sequencing project: providing services to taxonomists for standard genome sequencing and annotation.</title>
        <authorList>
            <consortium name="The Broad Institute Genomics Platform"/>
            <consortium name="The Broad Institute Genome Sequencing Center for Infectious Disease"/>
            <person name="Wu L."/>
            <person name="Ma J."/>
        </authorList>
    </citation>
    <scope>NUCLEOTIDE SEQUENCE [LARGE SCALE GENOMIC DNA]</scope>
    <source>
        <strain evidence="3">CGMCC 4.7237</strain>
    </source>
</reference>
<keyword evidence="3" id="KW-1185">Reference proteome</keyword>
<dbReference type="RefSeq" id="WP_386427722.1">
    <property type="nucleotide sequence ID" value="NZ_JBHSBB010000007.1"/>
</dbReference>
<name>A0ABV8HL58_9ACTN</name>
<feature type="region of interest" description="Disordered" evidence="1">
    <location>
        <begin position="1"/>
        <end position="26"/>
    </location>
</feature>
<dbReference type="Proteomes" id="UP001595765">
    <property type="component" value="Unassembled WGS sequence"/>
</dbReference>
<evidence type="ECO:0000313" key="3">
    <source>
        <dbReference type="Proteomes" id="UP001595765"/>
    </source>
</evidence>
<evidence type="ECO:0000256" key="1">
    <source>
        <dbReference type="SAM" id="MobiDB-lite"/>
    </source>
</evidence>
<proteinExistence type="predicted"/>
<dbReference type="EMBL" id="JBHSBB010000007">
    <property type="protein sequence ID" value="MFC4031525.1"/>
    <property type="molecule type" value="Genomic_DNA"/>
</dbReference>
<comment type="caution">
    <text evidence="2">The sequence shown here is derived from an EMBL/GenBank/DDBJ whole genome shotgun (WGS) entry which is preliminary data.</text>
</comment>
<evidence type="ECO:0000313" key="2">
    <source>
        <dbReference type="EMBL" id="MFC4031525.1"/>
    </source>
</evidence>
<organism evidence="2 3">
    <name type="scientific">Streptomyces polygonati</name>
    <dbReference type="NCBI Taxonomy" id="1617087"/>
    <lineage>
        <taxon>Bacteria</taxon>
        <taxon>Bacillati</taxon>
        <taxon>Actinomycetota</taxon>
        <taxon>Actinomycetes</taxon>
        <taxon>Kitasatosporales</taxon>
        <taxon>Streptomycetaceae</taxon>
        <taxon>Streptomyces</taxon>
    </lineage>
</organism>
<sequence>MSDLRQPPRGREVFPGGLPAFSTTQPTGPHAFLIFPIFPIDRRPSTDECPERGRLWS</sequence>
<gene>
    <name evidence="2" type="ORF">ACFO3J_08535</name>
</gene>
<protein>
    <submittedName>
        <fullName evidence="2">Uncharacterized protein</fullName>
    </submittedName>
</protein>